<keyword evidence="4" id="KW-1185">Reference proteome</keyword>
<dbReference type="Proteomes" id="UP001501072">
    <property type="component" value="Unassembled WGS sequence"/>
</dbReference>
<gene>
    <name evidence="3" type="ORF">GCM10009564_09860</name>
</gene>
<evidence type="ECO:0000256" key="1">
    <source>
        <dbReference type="SAM" id="MobiDB-lite"/>
    </source>
</evidence>
<accession>A0ABN1SV47</accession>
<evidence type="ECO:0008006" key="5">
    <source>
        <dbReference type="Google" id="ProtNLM"/>
    </source>
</evidence>
<sequence>MLAAAVSMTAAASLAVLSGTASAAEQPDGTARAWSAKIGQAGLGETEVTSQKSTVKAGFGEEKCVSVPPDAKQGRAGAVEECVQIIQQAPATGTRSRTESSATTLTAAQAGAETCSIGQPGHWTYERSGSCPKDMIVDWHPQRRQGCGARHGQAGREPGHDAEGDVIRRKRAGDGHHGLRLAVTVVTDALGGVLRRLVPSSRRGTGERMKPSSVARRTSEEPAHGRRKS</sequence>
<feature type="chain" id="PRO_5045516121" description="Secreted protein" evidence="2">
    <location>
        <begin position="24"/>
        <end position="229"/>
    </location>
</feature>
<dbReference type="EMBL" id="BAAAHU010000005">
    <property type="protein sequence ID" value="GAA1005347.1"/>
    <property type="molecule type" value="Genomic_DNA"/>
</dbReference>
<evidence type="ECO:0000313" key="3">
    <source>
        <dbReference type="EMBL" id="GAA1005347.1"/>
    </source>
</evidence>
<proteinExistence type="predicted"/>
<evidence type="ECO:0000256" key="2">
    <source>
        <dbReference type="SAM" id="SignalP"/>
    </source>
</evidence>
<keyword evidence="2" id="KW-0732">Signal</keyword>
<feature type="region of interest" description="Disordered" evidence="1">
    <location>
        <begin position="196"/>
        <end position="229"/>
    </location>
</feature>
<protein>
    <recommendedName>
        <fullName evidence="5">Secreted protein</fullName>
    </recommendedName>
</protein>
<comment type="caution">
    <text evidence="3">The sequence shown here is derived from an EMBL/GenBank/DDBJ whole genome shotgun (WGS) entry which is preliminary data.</text>
</comment>
<feature type="signal peptide" evidence="2">
    <location>
        <begin position="1"/>
        <end position="23"/>
    </location>
</feature>
<organism evidence="3 4">
    <name type="scientific">Streptomyces thermogriseus</name>
    <dbReference type="NCBI Taxonomy" id="75292"/>
    <lineage>
        <taxon>Bacteria</taxon>
        <taxon>Bacillati</taxon>
        <taxon>Actinomycetota</taxon>
        <taxon>Actinomycetes</taxon>
        <taxon>Kitasatosporales</taxon>
        <taxon>Streptomycetaceae</taxon>
        <taxon>Streptomyces</taxon>
    </lineage>
</organism>
<reference evidence="3 4" key="1">
    <citation type="journal article" date="2019" name="Int. J. Syst. Evol. Microbiol.">
        <title>The Global Catalogue of Microorganisms (GCM) 10K type strain sequencing project: providing services to taxonomists for standard genome sequencing and annotation.</title>
        <authorList>
            <consortium name="The Broad Institute Genomics Platform"/>
            <consortium name="The Broad Institute Genome Sequencing Center for Infectious Disease"/>
            <person name="Wu L."/>
            <person name="Ma J."/>
        </authorList>
    </citation>
    <scope>NUCLEOTIDE SEQUENCE [LARGE SCALE GENOMIC DNA]</scope>
    <source>
        <strain evidence="3 4">JCM 11269</strain>
    </source>
</reference>
<feature type="compositionally biased region" description="Basic and acidic residues" evidence="1">
    <location>
        <begin position="217"/>
        <end position="229"/>
    </location>
</feature>
<name>A0ABN1SV47_9ACTN</name>
<evidence type="ECO:0000313" key="4">
    <source>
        <dbReference type="Proteomes" id="UP001501072"/>
    </source>
</evidence>